<proteinExistence type="predicted"/>
<dbReference type="Proteomes" id="UP000683360">
    <property type="component" value="Unassembled WGS sequence"/>
</dbReference>
<accession>A0A8S3SAM4</accession>
<protein>
    <recommendedName>
        <fullName evidence="1">VLIG-type G domain-containing protein</fullName>
    </recommendedName>
</protein>
<evidence type="ECO:0000313" key="2">
    <source>
        <dbReference type="EMBL" id="CAG2218753.1"/>
    </source>
</evidence>
<dbReference type="GO" id="GO:0005525">
    <property type="term" value="F:GTP binding"/>
    <property type="evidence" value="ECO:0007669"/>
    <property type="project" value="InterPro"/>
</dbReference>
<feature type="domain" description="VLIG-type G" evidence="1">
    <location>
        <begin position="278"/>
        <end position="393"/>
    </location>
</feature>
<dbReference type="Pfam" id="PF25683">
    <property type="entry name" value="URGCP_GTPase"/>
    <property type="match status" value="1"/>
</dbReference>
<dbReference type="EMBL" id="CAJPWZ010001607">
    <property type="protein sequence ID" value="CAG2218753.1"/>
    <property type="molecule type" value="Genomic_DNA"/>
</dbReference>
<comment type="caution">
    <text evidence="2">The sequence shown here is derived from an EMBL/GenBank/DDBJ whole genome shotgun (WGS) entry which is preliminary data.</text>
</comment>
<dbReference type="InterPro" id="IPR030383">
    <property type="entry name" value="G_VLIG_dom"/>
</dbReference>
<organism evidence="2 3">
    <name type="scientific">Mytilus edulis</name>
    <name type="common">Blue mussel</name>
    <dbReference type="NCBI Taxonomy" id="6550"/>
    <lineage>
        <taxon>Eukaryota</taxon>
        <taxon>Metazoa</taxon>
        <taxon>Spiralia</taxon>
        <taxon>Lophotrochozoa</taxon>
        <taxon>Mollusca</taxon>
        <taxon>Bivalvia</taxon>
        <taxon>Autobranchia</taxon>
        <taxon>Pteriomorphia</taxon>
        <taxon>Mytilida</taxon>
        <taxon>Mytiloidea</taxon>
        <taxon>Mytilidae</taxon>
        <taxon>Mytilinae</taxon>
        <taxon>Mytilus</taxon>
    </lineage>
</organism>
<evidence type="ECO:0000313" key="3">
    <source>
        <dbReference type="Proteomes" id="UP000683360"/>
    </source>
</evidence>
<dbReference type="AlphaFoldDB" id="A0A8S3SAM4"/>
<dbReference type="OrthoDB" id="1597724at2759"/>
<reference evidence="2" key="1">
    <citation type="submission" date="2021-03" db="EMBL/GenBank/DDBJ databases">
        <authorList>
            <person name="Bekaert M."/>
        </authorList>
    </citation>
    <scope>NUCLEOTIDE SEQUENCE</scope>
</reference>
<gene>
    <name evidence="2" type="ORF">MEDL_32349</name>
</gene>
<dbReference type="PROSITE" id="PS51717">
    <property type="entry name" value="G_VLIG"/>
    <property type="match status" value="1"/>
</dbReference>
<dbReference type="Gene3D" id="3.40.50.300">
    <property type="entry name" value="P-loop containing nucleotide triphosphate hydrolases"/>
    <property type="match status" value="1"/>
</dbReference>
<dbReference type="SUPFAM" id="SSF52540">
    <property type="entry name" value="P-loop containing nucleoside triphosphate hydrolases"/>
    <property type="match status" value="1"/>
</dbReference>
<dbReference type="PANTHER" id="PTHR22796">
    <property type="entry name" value="URG4-RELATED"/>
    <property type="match status" value="1"/>
</dbReference>
<evidence type="ECO:0000259" key="1">
    <source>
        <dbReference type="PROSITE" id="PS51717"/>
    </source>
</evidence>
<dbReference type="PANTHER" id="PTHR22796:SF1">
    <property type="entry name" value="VWFA DOMAIN-CONTAINING PROTEIN"/>
    <property type="match status" value="1"/>
</dbReference>
<keyword evidence="3" id="KW-1185">Reference proteome</keyword>
<name>A0A8S3SAM4_MYTED</name>
<dbReference type="InterPro" id="IPR027417">
    <property type="entry name" value="P-loop_NTPase"/>
</dbReference>
<sequence>MFFIKNDIIKNLIELLQFQKQKSLRDELQRFDSRYTVDEHHDPYKRYKSIIENIFSSVTAVDFKIKQTLDSIQVDVILNSILEAVNKSRLTRVAHKSRSKFGNIRLRRIQQTVMDKNTYLIFIKEILSAVLFTHFESTDRFRVFLTMTKLYFDDRCRQTLPKLTEKYKSDWQSLKLAERNKTYEAIVILKENLYKSEQLLQNAAFGTENLMRIVGQIYIAIITRPIRRERGLLENLLNSANAFIMSGCPFEIMNGDTTNIPLQWVHAVFKNLHDSVKGESMLVVSVLGVQSSGKSTMLNAMFGLNFAVSAGRCTSGMFMQLVKVKSKQSRYQYVLVIDSEGIRAPERICGGGYTHDNTLATLVMAISDITIINVKGETISEIEDVLQIAVHGF</sequence>